<accession>A0A820F777</accession>
<sequence>EHIKIFEQDLSQLVEQLKQFVFLDIYGEIFQEKVEPYRLMIQSRFPKLSI</sequence>
<reference evidence="1" key="1">
    <citation type="submission" date="2021-02" db="EMBL/GenBank/DDBJ databases">
        <authorList>
            <person name="Nowell W R."/>
        </authorList>
    </citation>
    <scope>NUCLEOTIDE SEQUENCE</scope>
</reference>
<comment type="caution">
    <text evidence="1">The sequence shown here is derived from an EMBL/GenBank/DDBJ whole genome shotgun (WGS) entry which is preliminary data.</text>
</comment>
<evidence type="ECO:0000313" key="1">
    <source>
        <dbReference type="EMBL" id="CAF4256923.1"/>
    </source>
</evidence>
<evidence type="ECO:0008006" key="3">
    <source>
        <dbReference type="Google" id="ProtNLM"/>
    </source>
</evidence>
<dbReference type="Proteomes" id="UP000663836">
    <property type="component" value="Unassembled WGS sequence"/>
</dbReference>
<organism evidence="1 2">
    <name type="scientific">Rotaria sordida</name>
    <dbReference type="NCBI Taxonomy" id="392033"/>
    <lineage>
        <taxon>Eukaryota</taxon>
        <taxon>Metazoa</taxon>
        <taxon>Spiralia</taxon>
        <taxon>Gnathifera</taxon>
        <taxon>Rotifera</taxon>
        <taxon>Eurotatoria</taxon>
        <taxon>Bdelloidea</taxon>
        <taxon>Philodinida</taxon>
        <taxon>Philodinidae</taxon>
        <taxon>Rotaria</taxon>
    </lineage>
</organism>
<protein>
    <recommendedName>
        <fullName evidence="3">Androgen receptor</fullName>
    </recommendedName>
</protein>
<feature type="non-terminal residue" evidence="1">
    <location>
        <position position="1"/>
    </location>
</feature>
<proteinExistence type="predicted"/>
<gene>
    <name evidence="1" type="ORF">JBS370_LOCUS38928</name>
</gene>
<dbReference type="EMBL" id="CAJOBD010023736">
    <property type="protein sequence ID" value="CAF4256923.1"/>
    <property type="molecule type" value="Genomic_DNA"/>
</dbReference>
<name>A0A820F777_9BILA</name>
<evidence type="ECO:0000313" key="2">
    <source>
        <dbReference type="Proteomes" id="UP000663836"/>
    </source>
</evidence>
<dbReference type="AlphaFoldDB" id="A0A820F777"/>